<dbReference type="SUPFAM" id="SSF51735">
    <property type="entry name" value="NAD(P)-binding Rossmann-fold domains"/>
    <property type="match status" value="1"/>
</dbReference>
<dbReference type="InterPro" id="IPR013149">
    <property type="entry name" value="ADH-like_C"/>
</dbReference>
<dbReference type="Gene3D" id="3.90.180.10">
    <property type="entry name" value="Medium-chain alcohol dehydrogenases, catalytic domain"/>
    <property type="match status" value="1"/>
</dbReference>
<dbReference type="EMBL" id="BJCL01000003">
    <property type="protein sequence ID" value="GCL62549.1"/>
    <property type="molecule type" value="Genomic_DNA"/>
</dbReference>
<dbReference type="PANTHER" id="PTHR43205">
    <property type="entry name" value="PROSTAGLANDIN REDUCTASE"/>
    <property type="match status" value="1"/>
</dbReference>
<keyword evidence="1" id="KW-0560">Oxidoreductase</keyword>
<evidence type="ECO:0000313" key="4">
    <source>
        <dbReference type="Proteomes" id="UP000301751"/>
    </source>
</evidence>
<feature type="domain" description="Enoyl reductase (ER)" evidence="2">
    <location>
        <begin position="33"/>
        <end position="349"/>
    </location>
</feature>
<dbReference type="Gene3D" id="3.40.50.720">
    <property type="entry name" value="NAD(P)-binding Rossmann-like Domain"/>
    <property type="match status" value="1"/>
</dbReference>
<dbReference type="SMART" id="SM00829">
    <property type="entry name" value="PKS_ER"/>
    <property type="match status" value="1"/>
</dbReference>
<sequence length="354" mass="37821">MLGAFPDGGRQTRARRYSGPINTRIVLARRPVGWVDEGCFATEDVAEPEIGPEDVLLQSVYLSLDPYLRGRMNEGPSYAPGFALGAPIVSRVVARVIASRNARFAVGEHVWGFLDWAERVRVPRGEGLHKIDPALGRISHAVSVLGMPGLTAWIGAIQIGQPVPGDTVYVSSAAGAVGQLAGQFAKRAGARVVGSVGSEAKRAHLLARGGFDAVFNYKTTPPDEALRSHCPRGIDVYFDNVGGTTLEAALRHANAAARFPVCGMISAYNTEGDAGIRGLQAVLTKRITMTGFIIYDHVHHLPAYQARVAPWLRSGELWFDEDIVPGGLAQAPAALVGLFKGEAMGKRLVQVAPE</sequence>
<comment type="caution">
    <text evidence="3">The sequence shown here is derived from an EMBL/GenBank/DDBJ whole genome shotgun (WGS) entry which is preliminary data.</text>
</comment>
<dbReference type="PANTHER" id="PTHR43205:SF7">
    <property type="entry name" value="PROSTAGLANDIN REDUCTASE 1"/>
    <property type="match status" value="1"/>
</dbReference>
<dbReference type="InterPro" id="IPR036291">
    <property type="entry name" value="NAD(P)-bd_dom_sf"/>
</dbReference>
<evidence type="ECO:0000256" key="1">
    <source>
        <dbReference type="ARBA" id="ARBA00023002"/>
    </source>
</evidence>
<dbReference type="SUPFAM" id="SSF50129">
    <property type="entry name" value="GroES-like"/>
    <property type="match status" value="1"/>
</dbReference>
<dbReference type="InterPro" id="IPR020843">
    <property type="entry name" value="ER"/>
</dbReference>
<protein>
    <submittedName>
        <fullName evidence="3">NADP-dependent oxidoreductase</fullName>
    </submittedName>
</protein>
<dbReference type="InterPro" id="IPR045010">
    <property type="entry name" value="MDR_fam"/>
</dbReference>
<gene>
    <name evidence="3" type="ORF">AQPW35_16300</name>
</gene>
<organism evidence="3 4">
    <name type="scientific">Pseudaquabacterium pictum</name>
    <dbReference type="NCBI Taxonomy" id="2315236"/>
    <lineage>
        <taxon>Bacteria</taxon>
        <taxon>Pseudomonadati</taxon>
        <taxon>Pseudomonadota</taxon>
        <taxon>Betaproteobacteria</taxon>
        <taxon>Burkholderiales</taxon>
        <taxon>Sphaerotilaceae</taxon>
        <taxon>Pseudaquabacterium</taxon>
    </lineage>
</organism>
<dbReference type="Pfam" id="PF16884">
    <property type="entry name" value="ADH_N_2"/>
    <property type="match status" value="1"/>
</dbReference>
<name>A0A480ALF9_9BURK</name>
<dbReference type="AlphaFoldDB" id="A0A480ALF9"/>
<dbReference type="InterPro" id="IPR011032">
    <property type="entry name" value="GroES-like_sf"/>
</dbReference>
<accession>A0A480ALF9</accession>
<dbReference type="Pfam" id="PF00107">
    <property type="entry name" value="ADH_zinc_N"/>
    <property type="match status" value="1"/>
</dbReference>
<dbReference type="OrthoDB" id="9805663at2"/>
<evidence type="ECO:0000313" key="3">
    <source>
        <dbReference type="EMBL" id="GCL62549.1"/>
    </source>
</evidence>
<dbReference type="Proteomes" id="UP000301751">
    <property type="component" value="Unassembled WGS sequence"/>
</dbReference>
<dbReference type="CDD" id="cd05288">
    <property type="entry name" value="PGDH"/>
    <property type="match status" value="1"/>
</dbReference>
<dbReference type="FunFam" id="3.40.50.720:FF:000121">
    <property type="entry name" value="Prostaglandin reductase 2"/>
    <property type="match status" value="1"/>
</dbReference>
<dbReference type="InterPro" id="IPR041694">
    <property type="entry name" value="ADH_N_2"/>
</dbReference>
<proteinExistence type="predicted"/>
<evidence type="ECO:0000259" key="2">
    <source>
        <dbReference type="SMART" id="SM00829"/>
    </source>
</evidence>
<keyword evidence="4" id="KW-1185">Reference proteome</keyword>
<dbReference type="GO" id="GO:0016628">
    <property type="term" value="F:oxidoreductase activity, acting on the CH-CH group of donors, NAD or NADP as acceptor"/>
    <property type="evidence" value="ECO:0007669"/>
    <property type="project" value="InterPro"/>
</dbReference>
<reference evidence="4" key="1">
    <citation type="submission" date="2019-03" db="EMBL/GenBank/DDBJ databases">
        <title>Aquabacterium pictum sp.nov., the first bacteriochlorophyll a-containing freshwater bacterium in the genus Aquabacterium of the class Betaproteobacteria.</title>
        <authorList>
            <person name="Hirose S."/>
            <person name="Tank M."/>
            <person name="Hara E."/>
            <person name="Tamaki H."/>
            <person name="Takaichi S."/>
            <person name="Haruta S."/>
            <person name="Hanada S."/>
        </authorList>
    </citation>
    <scope>NUCLEOTIDE SEQUENCE [LARGE SCALE GENOMIC DNA]</scope>
    <source>
        <strain evidence="4">W35</strain>
    </source>
</reference>